<dbReference type="InterPro" id="IPR029045">
    <property type="entry name" value="ClpP/crotonase-like_dom_sf"/>
</dbReference>
<feature type="non-terminal residue" evidence="1">
    <location>
        <position position="178"/>
    </location>
</feature>
<dbReference type="GO" id="GO:0006635">
    <property type="term" value="P:fatty acid beta-oxidation"/>
    <property type="evidence" value="ECO:0007669"/>
    <property type="project" value="TreeGrafter"/>
</dbReference>
<organism evidence="1">
    <name type="scientific">marine metagenome</name>
    <dbReference type="NCBI Taxonomy" id="408172"/>
    <lineage>
        <taxon>unclassified sequences</taxon>
        <taxon>metagenomes</taxon>
        <taxon>ecological metagenomes</taxon>
    </lineage>
</organism>
<protein>
    <recommendedName>
        <fullName evidence="2">Enoyl-CoA hydratase</fullName>
    </recommendedName>
</protein>
<dbReference type="Gene3D" id="3.90.226.10">
    <property type="entry name" value="2-enoyl-CoA Hydratase, Chain A, domain 1"/>
    <property type="match status" value="1"/>
</dbReference>
<gene>
    <name evidence="1" type="ORF">METZ01_LOCUS507034</name>
</gene>
<dbReference type="AlphaFoldDB" id="A0A383ECS4"/>
<dbReference type="Pfam" id="PF00378">
    <property type="entry name" value="ECH_1"/>
    <property type="match status" value="1"/>
</dbReference>
<accession>A0A383ECS4</accession>
<dbReference type="EMBL" id="UINC01224520">
    <property type="protein sequence ID" value="SVE54180.1"/>
    <property type="molecule type" value="Genomic_DNA"/>
</dbReference>
<dbReference type="PANTHER" id="PTHR11941">
    <property type="entry name" value="ENOYL-COA HYDRATASE-RELATED"/>
    <property type="match status" value="1"/>
</dbReference>
<dbReference type="PANTHER" id="PTHR11941:SF54">
    <property type="entry name" value="ENOYL-COA HYDRATASE, MITOCHONDRIAL"/>
    <property type="match status" value="1"/>
</dbReference>
<evidence type="ECO:0000313" key="1">
    <source>
        <dbReference type="EMBL" id="SVE54180.1"/>
    </source>
</evidence>
<reference evidence="1" key="1">
    <citation type="submission" date="2018-05" db="EMBL/GenBank/DDBJ databases">
        <authorList>
            <person name="Lanie J.A."/>
            <person name="Ng W.-L."/>
            <person name="Kazmierczak K.M."/>
            <person name="Andrzejewski T.M."/>
            <person name="Davidsen T.M."/>
            <person name="Wayne K.J."/>
            <person name="Tettelin H."/>
            <person name="Glass J.I."/>
            <person name="Rusch D."/>
            <person name="Podicherti R."/>
            <person name="Tsui H.-C.T."/>
            <person name="Winkler M.E."/>
        </authorList>
    </citation>
    <scope>NUCLEOTIDE SEQUENCE</scope>
</reference>
<name>A0A383ECS4_9ZZZZ</name>
<evidence type="ECO:0008006" key="2">
    <source>
        <dbReference type="Google" id="ProtNLM"/>
    </source>
</evidence>
<dbReference type="CDD" id="cd06558">
    <property type="entry name" value="crotonase-like"/>
    <property type="match status" value="1"/>
</dbReference>
<sequence length="178" mass="18782">MSEPVILSDVEGAIGIITVNRPERLNALDLATIGEMETALGDMAANPEVRVIIFTGAGKAFIAGGDIADLNSREGLAHYTEFAGPIHDLFRHIETCDKPTIGAINGWALGGGCELMLALDIRIVSAAARIGVPEINLGLFPGAGGTQRMIRQIPLCRAKELMFTGDHISAEESVAFGL</sequence>
<dbReference type="SUPFAM" id="SSF52096">
    <property type="entry name" value="ClpP/crotonase"/>
    <property type="match status" value="1"/>
</dbReference>
<dbReference type="InterPro" id="IPR001753">
    <property type="entry name" value="Enoyl-CoA_hydra/iso"/>
</dbReference>
<proteinExistence type="predicted"/>
<dbReference type="GO" id="GO:0003824">
    <property type="term" value="F:catalytic activity"/>
    <property type="evidence" value="ECO:0007669"/>
    <property type="project" value="UniProtKB-ARBA"/>
</dbReference>